<dbReference type="GO" id="GO:0006281">
    <property type="term" value="P:DNA repair"/>
    <property type="evidence" value="ECO:0007669"/>
    <property type="project" value="InterPro"/>
</dbReference>
<evidence type="ECO:0000313" key="3">
    <source>
        <dbReference type="EMBL" id="QQP84396.1"/>
    </source>
</evidence>
<evidence type="ECO:0000259" key="2">
    <source>
        <dbReference type="Pfam" id="PF01035"/>
    </source>
</evidence>
<keyword evidence="1" id="KW-0227">DNA damage</keyword>
<protein>
    <submittedName>
        <fullName evidence="3">MGMT family protein</fullName>
    </submittedName>
</protein>
<dbReference type="Proteomes" id="UP000595278">
    <property type="component" value="Chromosome"/>
</dbReference>
<reference evidence="3 4" key="1">
    <citation type="submission" date="2021-01" db="EMBL/GenBank/DDBJ databases">
        <title>Entomomonas sp. F2A isolated from a house cricket (Acheta domesticus).</title>
        <authorList>
            <person name="Spergser J."/>
            <person name="Busse H.-J."/>
        </authorList>
    </citation>
    <scope>NUCLEOTIDE SEQUENCE [LARGE SCALE GENOMIC DNA]</scope>
    <source>
        <strain evidence="3 4">F2A</strain>
    </source>
</reference>
<dbReference type="PANTHER" id="PTHR42942">
    <property type="entry name" value="6-O-METHYLGUANINE DNA METHYLTRANSFERASE"/>
    <property type="match status" value="1"/>
</dbReference>
<dbReference type="EMBL" id="CP067393">
    <property type="protein sequence ID" value="QQP84396.1"/>
    <property type="molecule type" value="Genomic_DNA"/>
</dbReference>
<name>A0A974RVQ0_9GAMM</name>
<dbReference type="GO" id="GO:0003824">
    <property type="term" value="F:catalytic activity"/>
    <property type="evidence" value="ECO:0007669"/>
    <property type="project" value="InterPro"/>
</dbReference>
<gene>
    <name evidence="3" type="ORF">JHT90_08125</name>
</gene>
<dbReference type="InterPro" id="IPR036388">
    <property type="entry name" value="WH-like_DNA-bd_sf"/>
</dbReference>
<dbReference type="InterPro" id="IPR036217">
    <property type="entry name" value="MethylDNA_cys_MeTrfase_DNAb"/>
</dbReference>
<dbReference type="InterPro" id="IPR014048">
    <property type="entry name" value="MethylDNA_cys_MeTrfase_DNA-bd"/>
</dbReference>
<dbReference type="AlphaFoldDB" id="A0A974RVQ0"/>
<proteinExistence type="predicted"/>
<organism evidence="3 4">
    <name type="scientific">Entomomonas asaccharolytica</name>
    <dbReference type="NCBI Taxonomy" id="2785331"/>
    <lineage>
        <taxon>Bacteria</taxon>
        <taxon>Pseudomonadati</taxon>
        <taxon>Pseudomonadota</taxon>
        <taxon>Gammaproteobacteria</taxon>
        <taxon>Pseudomonadales</taxon>
        <taxon>Pseudomonadaceae</taxon>
        <taxon>Entomomonas</taxon>
    </lineage>
</organism>
<dbReference type="RefSeq" id="WP_201090294.1">
    <property type="nucleotide sequence ID" value="NZ_CP067393.1"/>
</dbReference>
<accession>A0A974RVQ0</accession>
<dbReference type="SUPFAM" id="SSF46767">
    <property type="entry name" value="Methylated DNA-protein cysteine methyltransferase, C-terminal domain"/>
    <property type="match status" value="1"/>
</dbReference>
<keyword evidence="4" id="KW-1185">Reference proteome</keyword>
<feature type="domain" description="Methylated-DNA-[protein]-cysteine S-methyltransferase DNA binding" evidence="2">
    <location>
        <begin position="11"/>
        <end position="91"/>
    </location>
</feature>
<dbReference type="PANTHER" id="PTHR42942:SF1">
    <property type="entry name" value="ALKYLTRANSFERASE-LIKE PROTEIN 1"/>
    <property type="match status" value="1"/>
</dbReference>
<sequence>MENDVSLIKDNFYQRVLQAVYSIPYGKVTTYGEIARMAGSSRAARQVGGILKKLPEGSSLPWFRIVNRNGRISLTGEDYQRQYQALIAEGIVFSEDGRIDLHQFGYFN</sequence>
<dbReference type="CDD" id="cd06445">
    <property type="entry name" value="ATase"/>
    <property type="match status" value="1"/>
</dbReference>
<dbReference type="Gene3D" id="1.10.10.10">
    <property type="entry name" value="Winged helix-like DNA-binding domain superfamily/Winged helix DNA-binding domain"/>
    <property type="match status" value="1"/>
</dbReference>
<dbReference type="InterPro" id="IPR052520">
    <property type="entry name" value="ATL_DNA_repair"/>
</dbReference>
<dbReference type="Pfam" id="PF01035">
    <property type="entry name" value="DNA_binding_1"/>
    <property type="match status" value="1"/>
</dbReference>
<evidence type="ECO:0000256" key="1">
    <source>
        <dbReference type="ARBA" id="ARBA00022763"/>
    </source>
</evidence>
<dbReference type="KEGG" id="eaz:JHT90_08125"/>
<evidence type="ECO:0000313" key="4">
    <source>
        <dbReference type="Proteomes" id="UP000595278"/>
    </source>
</evidence>